<sequence length="466" mass="49363">MASTLRSTILALICLASVYAQNTSTPAVDPINSGDQSWILVSCALVFIMVPGLGLFYSGLAETKNSMSMLLSVLAVFAVVTIQWSLFGYSLAFSDTSASSFIGDMRYAALLNTMDTQNAMASTISASLFSMYQMMFAAITPGLFVGATAGRMKLVPTLILVFLWTTIVYDPVTYWVWSSNGWLHNKNVMDYAGGSVVHVSSGAAAFVLAYRLGKRCDYGSRPYVNHNPTFVYLGTALLWFGWMGFNGGSSVAANSRGVNAAYASNLAASTGGLVWMVLDNAVNKKRLSAIGFCTGVIAGLATITPGSGFVQPGFGIVFGFLGSVCCFYSIKAMHYLQVDDSLDVTAVHGVGGALGMVLTGIFAQFSVTNANATPGTATAGWVEGVWIQVPIQLAAIAAIGAWSAVWTALIMFALDSVLGFKLRVSNEDEMLGLDMVEVGEHAYPFVEDGTLKNGSYKSVSVSTLPV</sequence>
<dbReference type="OrthoDB" id="534912at2759"/>
<feature type="transmembrane region" description="Helical" evidence="8">
    <location>
        <begin position="342"/>
        <end position="365"/>
    </location>
</feature>
<dbReference type="SUPFAM" id="SSF111352">
    <property type="entry name" value="Ammonium transporter"/>
    <property type="match status" value="1"/>
</dbReference>
<keyword evidence="9" id="KW-0732">Signal</keyword>
<keyword evidence="5 8" id="KW-1133">Transmembrane helix</keyword>
<dbReference type="PANTHER" id="PTHR43029">
    <property type="entry name" value="AMMONIUM TRANSPORTER MEP2"/>
    <property type="match status" value="1"/>
</dbReference>
<dbReference type="Gene3D" id="1.10.3430.10">
    <property type="entry name" value="Ammonium transporter AmtB like domains"/>
    <property type="match status" value="1"/>
</dbReference>
<comment type="caution">
    <text evidence="11">The sequence shown here is derived from an EMBL/GenBank/DDBJ whole genome shotgun (WGS) entry which is preliminary data.</text>
</comment>
<evidence type="ECO:0000256" key="1">
    <source>
        <dbReference type="ARBA" id="ARBA00004141"/>
    </source>
</evidence>
<evidence type="ECO:0000256" key="3">
    <source>
        <dbReference type="ARBA" id="ARBA00022448"/>
    </source>
</evidence>
<keyword evidence="12" id="KW-1185">Reference proteome</keyword>
<feature type="chain" id="PRO_5021265710" description="Ammonium transporter" evidence="9">
    <location>
        <begin position="21"/>
        <end position="466"/>
    </location>
</feature>
<evidence type="ECO:0000313" key="12">
    <source>
        <dbReference type="Proteomes" id="UP000320333"/>
    </source>
</evidence>
<dbReference type="PANTHER" id="PTHR43029:SF10">
    <property type="entry name" value="AMMONIUM TRANSPORTER MEP2"/>
    <property type="match status" value="1"/>
</dbReference>
<gene>
    <name evidence="11" type="ORF">CcCBS67573_g09205</name>
</gene>
<evidence type="ECO:0000313" key="11">
    <source>
        <dbReference type="EMBL" id="TPX57930.1"/>
    </source>
</evidence>
<dbReference type="AlphaFoldDB" id="A0A507E4A1"/>
<dbReference type="Pfam" id="PF00909">
    <property type="entry name" value="Ammonium_transp"/>
    <property type="match status" value="1"/>
</dbReference>
<dbReference type="EMBL" id="QEAP01000754">
    <property type="protein sequence ID" value="TPX57930.1"/>
    <property type="molecule type" value="Genomic_DNA"/>
</dbReference>
<feature type="signal peptide" evidence="9">
    <location>
        <begin position="1"/>
        <end position="20"/>
    </location>
</feature>
<organism evidence="11 12">
    <name type="scientific">Chytriomyces confervae</name>
    <dbReference type="NCBI Taxonomy" id="246404"/>
    <lineage>
        <taxon>Eukaryota</taxon>
        <taxon>Fungi</taxon>
        <taxon>Fungi incertae sedis</taxon>
        <taxon>Chytridiomycota</taxon>
        <taxon>Chytridiomycota incertae sedis</taxon>
        <taxon>Chytridiomycetes</taxon>
        <taxon>Chytridiales</taxon>
        <taxon>Chytriomycetaceae</taxon>
        <taxon>Chytriomyces</taxon>
    </lineage>
</organism>
<evidence type="ECO:0000256" key="8">
    <source>
        <dbReference type="RuleBase" id="RU362002"/>
    </source>
</evidence>
<evidence type="ECO:0000256" key="6">
    <source>
        <dbReference type="ARBA" id="ARBA00023136"/>
    </source>
</evidence>
<feature type="transmembrane region" description="Helical" evidence="8">
    <location>
        <begin position="260"/>
        <end position="278"/>
    </location>
</feature>
<feature type="transmembrane region" description="Helical" evidence="8">
    <location>
        <begin position="124"/>
        <end position="145"/>
    </location>
</feature>
<feature type="transmembrane region" description="Helical" evidence="8">
    <location>
        <begin position="309"/>
        <end position="330"/>
    </location>
</feature>
<comment type="similarity">
    <text evidence="2 8">Belongs to the ammonia transporter channel (TC 1.A.11.2) family.</text>
</comment>
<evidence type="ECO:0000256" key="2">
    <source>
        <dbReference type="ARBA" id="ARBA00005887"/>
    </source>
</evidence>
<feature type="transmembrane region" description="Helical" evidence="8">
    <location>
        <begin position="287"/>
        <end position="303"/>
    </location>
</feature>
<evidence type="ECO:0000256" key="9">
    <source>
        <dbReference type="SAM" id="SignalP"/>
    </source>
</evidence>
<dbReference type="Proteomes" id="UP000320333">
    <property type="component" value="Unassembled WGS sequence"/>
</dbReference>
<dbReference type="NCBIfam" id="TIGR00836">
    <property type="entry name" value="amt"/>
    <property type="match status" value="1"/>
</dbReference>
<dbReference type="InterPro" id="IPR029020">
    <property type="entry name" value="Ammonium/urea_transptr"/>
</dbReference>
<comment type="subcellular location">
    <subcellularLocation>
        <location evidence="8">Cell membrane</location>
        <topology evidence="8">Multi-pass membrane protein</topology>
    </subcellularLocation>
    <subcellularLocation>
        <location evidence="1">Membrane</location>
        <topology evidence="1">Multi-pass membrane protein</topology>
    </subcellularLocation>
</comment>
<dbReference type="GO" id="GO:0008519">
    <property type="term" value="F:ammonium channel activity"/>
    <property type="evidence" value="ECO:0007669"/>
    <property type="project" value="InterPro"/>
</dbReference>
<accession>A0A507E4A1</accession>
<proteinExistence type="inferred from homology"/>
<feature type="transmembrane region" description="Helical" evidence="8">
    <location>
        <begin position="69"/>
        <end position="87"/>
    </location>
</feature>
<evidence type="ECO:0000259" key="10">
    <source>
        <dbReference type="Pfam" id="PF00909"/>
    </source>
</evidence>
<keyword evidence="7 8" id="KW-0924">Ammonia transport</keyword>
<dbReference type="InterPro" id="IPR001905">
    <property type="entry name" value="Ammonium_transpt"/>
</dbReference>
<feature type="transmembrane region" description="Helical" evidence="8">
    <location>
        <begin position="189"/>
        <end position="210"/>
    </location>
</feature>
<dbReference type="InterPro" id="IPR024041">
    <property type="entry name" value="NH4_transpt_AmtB-like_dom"/>
</dbReference>
<keyword evidence="6 8" id="KW-0472">Membrane</keyword>
<feature type="domain" description="Ammonium transporter AmtB-like" evidence="10">
    <location>
        <begin position="38"/>
        <end position="443"/>
    </location>
</feature>
<feature type="transmembrane region" description="Helical" evidence="8">
    <location>
        <begin position="36"/>
        <end position="57"/>
    </location>
</feature>
<evidence type="ECO:0000256" key="7">
    <source>
        <dbReference type="ARBA" id="ARBA00023177"/>
    </source>
</evidence>
<feature type="transmembrane region" description="Helical" evidence="8">
    <location>
        <begin position="230"/>
        <end position="248"/>
    </location>
</feature>
<evidence type="ECO:0000256" key="5">
    <source>
        <dbReference type="ARBA" id="ARBA00022989"/>
    </source>
</evidence>
<keyword evidence="4 8" id="KW-0812">Transmembrane</keyword>
<evidence type="ECO:0000256" key="4">
    <source>
        <dbReference type="ARBA" id="ARBA00022692"/>
    </source>
</evidence>
<protein>
    <recommendedName>
        <fullName evidence="8">Ammonium transporter</fullName>
    </recommendedName>
</protein>
<name>A0A507E4A1_9FUNG</name>
<keyword evidence="3 8" id="KW-0813">Transport</keyword>
<feature type="transmembrane region" description="Helical" evidence="8">
    <location>
        <begin position="385"/>
        <end position="414"/>
    </location>
</feature>
<reference evidence="11 12" key="1">
    <citation type="journal article" date="2019" name="Sci. Rep.">
        <title>Comparative genomics of chytrid fungi reveal insights into the obligate biotrophic and pathogenic lifestyle of Synchytrium endobioticum.</title>
        <authorList>
            <person name="van de Vossenberg B.T.L.H."/>
            <person name="Warris S."/>
            <person name="Nguyen H.D.T."/>
            <person name="van Gent-Pelzer M.P.E."/>
            <person name="Joly D.L."/>
            <person name="van de Geest H.C."/>
            <person name="Bonants P.J.M."/>
            <person name="Smith D.S."/>
            <person name="Levesque C.A."/>
            <person name="van der Lee T.A.J."/>
        </authorList>
    </citation>
    <scope>NUCLEOTIDE SEQUENCE [LARGE SCALE GENOMIC DNA]</scope>
    <source>
        <strain evidence="11 12">CBS 675.73</strain>
    </source>
</reference>
<dbReference type="GO" id="GO:0005886">
    <property type="term" value="C:plasma membrane"/>
    <property type="evidence" value="ECO:0007669"/>
    <property type="project" value="UniProtKB-SubCell"/>
</dbReference>
<feature type="transmembrane region" description="Helical" evidence="8">
    <location>
        <begin position="157"/>
        <end position="177"/>
    </location>
</feature>